<feature type="non-terminal residue" evidence="1">
    <location>
        <position position="108"/>
    </location>
</feature>
<dbReference type="HOGENOM" id="CLU_2203229_0_0_1"/>
<name>A0A067Q788_9AGAM</name>
<keyword evidence="2" id="KW-1185">Reference proteome</keyword>
<dbReference type="AlphaFoldDB" id="A0A067Q788"/>
<sequence>LLEHNPKINWQTYTLNLSRCPDTCQNQQGPISVQEEEHPAIIAVRAHGNKSIELAEKAVQGQKKKTLEEMVPREYWKYQRIFEKKASECFPIKHPWDNAIELKEGWKP</sequence>
<dbReference type="STRING" id="933084.A0A067Q788"/>
<dbReference type="Proteomes" id="UP000027265">
    <property type="component" value="Unassembled WGS sequence"/>
</dbReference>
<reference evidence="2" key="1">
    <citation type="journal article" date="2014" name="Proc. Natl. Acad. Sci. U.S.A.">
        <title>Extensive sampling of basidiomycete genomes demonstrates inadequacy of the white-rot/brown-rot paradigm for wood decay fungi.</title>
        <authorList>
            <person name="Riley R."/>
            <person name="Salamov A.A."/>
            <person name="Brown D.W."/>
            <person name="Nagy L.G."/>
            <person name="Floudas D."/>
            <person name="Held B.W."/>
            <person name="Levasseur A."/>
            <person name="Lombard V."/>
            <person name="Morin E."/>
            <person name="Otillar R."/>
            <person name="Lindquist E.A."/>
            <person name="Sun H."/>
            <person name="LaButti K.M."/>
            <person name="Schmutz J."/>
            <person name="Jabbour D."/>
            <person name="Luo H."/>
            <person name="Baker S.E."/>
            <person name="Pisabarro A.G."/>
            <person name="Walton J.D."/>
            <person name="Blanchette R.A."/>
            <person name="Henrissat B."/>
            <person name="Martin F."/>
            <person name="Cullen D."/>
            <person name="Hibbett D.S."/>
            <person name="Grigoriev I.V."/>
        </authorList>
    </citation>
    <scope>NUCLEOTIDE SEQUENCE [LARGE SCALE GENOMIC DNA]</scope>
    <source>
        <strain evidence="2">MUCL 33604</strain>
    </source>
</reference>
<protein>
    <submittedName>
        <fullName evidence="1">Uncharacterized protein</fullName>
    </submittedName>
</protein>
<dbReference type="OrthoDB" id="2680570at2759"/>
<feature type="non-terminal residue" evidence="1">
    <location>
        <position position="1"/>
    </location>
</feature>
<dbReference type="EMBL" id="KL197716">
    <property type="protein sequence ID" value="KDQ59357.1"/>
    <property type="molecule type" value="Genomic_DNA"/>
</dbReference>
<accession>A0A067Q788</accession>
<evidence type="ECO:0000313" key="2">
    <source>
        <dbReference type="Proteomes" id="UP000027265"/>
    </source>
</evidence>
<dbReference type="InParanoid" id="A0A067Q788"/>
<proteinExistence type="predicted"/>
<evidence type="ECO:0000313" key="1">
    <source>
        <dbReference type="EMBL" id="KDQ59357.1"/>
    </source>
</evidence>
<organism evidence="1 2">
    <name type="scientific">Jaapia argillacea MUCL 33604</name>
    <dbReference type="NCBI Taxonomy" id="933084"/>
    <lineage>
        <taxon>Eukaryota</taxon>
        <taxon>Fungi</taxon>
        <taxon>Dikarya</taxon>
        <taxon>Basidiomycota</taxon>
        <taxon>Agaricomycotina</taxon>
        <taxon>Agaricomycetes</taxon>
        <taxon>Agaricomycetidae</taxon>
        <taxon>Jaapiales</taxon>
        <taxon>Jaapiaceae</taxon>
        <taxon>Jaapia</taxon>
    </lineage>
</organism>
<gene>
    <name evidence="1" type="ORF">JAAARDRAFT_110230</name>
</gene>